<dbReference type="PROSITE" id="PS51257">
    <property type="entry name" value="PROKAR_LIPOPROTEIN"/>
    <property type="match status" value="1"/>
</dbReference>
<accession>A0A840BYJ0</accession>
<name>A0A840BYJ0_9HYPH</name>
<dbReference type="RefSeq" id="WP_156332651.1">
    <property type="nucleotide sequence ID" value="NZ_JACIEN010000003.1"/>
</dbReference>
<gene>
    <name evidence="2" type="ORF">GGR16_002667</name>
</gene>
<dbReference type="AlphaFoldDB" id="A0A840BYJ0"/>
<organism evidence="2 3">
    <name type="scientific">Chelatococcus caeni</name>
    <dbReference type="NCBI Taxonomy" id="1348468"/>
    <lineage>
        <taxon>Bacteria</taxon>
        <taxon>Pseudomonadati</taxon>
        <taxon>Pseudomonadota</taxon>
        <taxon>Alphaproteobacteria</taxon>
        <taxon>Hyphomicrobiales</taxon>
        <taxon>Chelatococcaceae</taxon>
        <taxon>Chelatococcus</taxon>
    </lineage>
</organism>
<keyword evidence="3" id="KW-1185">Reference proteome</keyword>
<feature type="region of interest" description="Disordered" evidence="1">
    <location>
        <begin position="97"/>
        <end position="120"/>
    </location>
</feature>
<evidence type="ECO:0008006" key="4">
    <source>
        <dbReference type="Google" id="ProtNLM"/>
    </source>
</evidence>
<proteinExistence type="predicted"/>
<protein>
    <recommendedName>
        <fullName evidence="4">DUF3035 domain-containing protein</fullName>
    </recommendedName>
</protein>
<comment type="caution">
    <text evidence="2">The sequence shown here is derived from an EMBL/GenBank/DDBJ whole genome shotgun (WGS) entry which is preliminary data.</text>
</comment>
<evidence type="ECO:0000256" key="1">
    <source>
        <dbReference type="SAM" id="MobiDB-lite"/>
    </source>
</evidence>
<evidence type="ECO:0000313" key="3">
    <source>
        <dbReference type="Proteomes" id="UP000577362"/>
    </source>
</evidence>
<dbReference type="EMBL" id="JACIEN010000003">
    <property type="protein sequence ID" value="MBB4017633.1"/>
    <property type="molecule type" value="Genomic_DNA"/>
</dbReference>
<feature type="compositionally biased region" description="Low complexity" evidence="1">
    <location>
        <begin position="104"/>
        <end position="120"/>
    </location>
</feature>
<dbReference type="Proteomes" id="UP000577362">
    <property type="component" value="Unassembled WGS sequence"/>
</dbReference>
<reference evidence="2 3" key="1">
    <citation type="submission" date="2020-08" db="EMBL/GenBank/DDBJ databases">
        <title>Genomic Encyclopedia of Type Strains, Phase IV (KMG-IV): sequencing the most valuable type-strain genomes for metagenomic binning, comparative biology and taxonomic classification.</title>
        <authorList>
            <person name="Goeker M."/>
        </authorList>
    </citation>
    <scope>NUCLEOTIDE SEQUENCE [LARGE SCALE GENOMIC DNA]</scope>
    <source>
        <strain evidence="2 3">DSM 103737</strain>
    </source>
</reference>
<sequence>MRRSLRGLFQSAPASRACRALPVLLPLVLAACTSGGEAVRGVAVATGLRAEAPQSAEFVTQSRPEDLSYMPIGVQPPARAIRPRTADEAERLKQELEARRRANEAAASEAKALSATPGAQ</sequence>
<evidence type="ECO:0000313" key="2">
    <source>
        <dbReference type="EMBL" id="MBB4017633.1"/>
    </source>
</evidence>